<comment type="caution">
    <text evidence="3">The sequence shown here is derived from an EMBL/GenBank/DDBJ whole genome shotgun (WGS) entry which is preliminary data.</text>
</comment>
<feature type="chain" id="PRO_5012804695" description="Response regulatory domain-containing protein" evidence="2">
    <location>
        <begin position="24"/>
        <end position="961"/>
    </location>
</feature>
<reference evidence="4" key="1">
    <citation type="submission" date="2017-06" db="EMBL/GenBank/DDBJ databases">
        <title>Genome analysis of Fimbriiglobus ruber SP5, the first member of the order Planctomycetales with confirmed chitinolytic capability.</title>
        <authorList>
            <person name="Ravin N.V."/>
            <person name="Rakitin A.L."/>
            <person name="Ivanova A.A."/>
            <person name="Beletsky A.V."/>
            <person name="Kulichevskaya I.S."/>
            <person name="Mardanov A.V."/>
            <person name="Dedysh S.N."/>
        </authorList>
    </citation>
    <scope>NUCLEOTIDE SEQUENCE [LARGE SCALE GENOMIC DNA]</scope>
    <source>
        <strain evidence="4">SP5</strain>
    </source>
</reference>
<dbReference type="AlphaFoldDB" id="A0A225DBU2"/>
<sequence length="961" mass="104657">MGLRTTTLALTWAVCGLACAPLAAQPPAAPRPGAGDAPKTPAEIFRAARDHIREGRFDVAAEALKAFLAATANSDADLLKLQENEPTVFLKLRNVPVWSDEPQAQAEAKKTVEAIIARAEEANKKFYRDPKRIEKFVRNLGATYEERVYAEDQLKKSGDAVVPIMVELLRTIPDYDTRTGILGLITKLGRDTVPGFLAATDGLSEDIKLGIFRAIASRPDALGLTTDADTDFVPFLWYYASARNNDARALQAFCADLLVKLIGPKSAQRPAEAELTRIASTFVARTERFPSDPFKLWTWDAGKLNVVENTANKSQGEEYYAVRYLRWALERDQNYIPAQEQFVTLTVERAVERARFGDLAQADPNLYRVLSAASSDLLVGLLDRGLTAGRTPLVLGLTQMLASRSDKLAAAGAGSGKPSVFVRGLDYPDPRVQLAAAVGLLRAPIPATHGKTARVIEILRRAAASEALPPEAGKEVGRALVVDSNDIRANRLTDYLHQIGYRTERLLSSRELLRRVAGASDFDLLVIDRHAVNPELQDLLVQLRADTNNARRPVLVVASTDKPNPIPLVNQLLRLALLVAATETSDIKVLPPFAFDPTKPDTNLTEDRARVRKLRDAQLQELFDLRLARLTRLVHAADLPQSDDLQGRLTLRLPQLTYAALAAEYPITADSAPDIAKRIETLNQAILSQPKLARGLPGVQSETLGKLIETLYGALDAGRRQHFEQIAARVNVEALGIQPATSRDPELEEQLAKLARFLPGLKVIPEAFTVVGLSDDIAAAAPDPAQLPRDPAEKRKAAKIGVEWLRRLALGEVPGYDVRPAEPALREATRDDELADGALDALAKIQTAEAQQDILSVALNVTRPIPIRVKAADRVVQHIQTFGKLIPPNQALGLSKAAEEDANIEMKARLLVIQELIVGKPGDLGALISKYPVPAPQVMPAAPMPKDPAAAPQPAPVEKDK</sequence>
<dbReference type="InterPro" id="IPR011006">
    <property type="entry name" value="CheY-like_superfamily"/>
</dbReference>
<feature type="region of interest" description="Disordered" evidence="1">
    <location>
        <begin position="937"/>
        <end position="961"/>
    </location>
</feature>
<name>A0A225DBU2_9BACT</name>
<feature type="compositionally biased region" description="Pro residues" evidence="1">
    <location>
        <begin position="937"/>
        <end position="955"/>
    </location>
</feature>
<evidence type="ECO:0000256" key="1">
    <source>
        <dbReference type="SAM" id="MobiDB-lite"/>
    </source>
</evidence>
<feature type="signal peptide" evidence="2">
    <location>
        <begin position="1"/>
        <end position="23"/>
    </location>
</feature>
<keyword evidence="2" id="KW-0732">Signal</keyword>
<keyword evidence="4" id="KW-1185">Reference proteome</keyword>
<dbReference type="SUPFAM" id="SSF52172">
    <property type="entry name" value="CheY-like"/>
    <property type="match status" value="1"/>
</dbReference>
<proteinExistence type="predicted"/>
<dbReference type="OrthoDB" id="247290at2"/>
<evidence type="ECO:0008006" key="5">
    <source>
        <dbReference type="Google" id="ProtNLM"/>
    </source>
</evidence>
<accession>A0A225DBU2</accession>
<protein>
    <recommendedName>
        <fullName evidence="5">Response regulatory domain-containing protein</fullName>
    </recommendedName>
</protein>
<evidence type="ECO:0000313" key="3">
    <source>
        <dbReference type="EMBL" id="OWK34766.1"/>
    </source>
</evidence>
<evidence type="ECO:0000256" key="2">
    <source>
        <dbReference type="SAM" id="SignalP"/>
    </source>
</evidence>
<evidence type="ECO:0000313" key="4">
    <source>
        <dbReference type="Proteomes" id="UP000214646"/>
    </source>
</evidence>
<dbReference type="RefSeq" id="WP_088260016.1">
    <property type="nucleotide sequence ID" value="NZ_NIDE01000019.1"/>
</dbReference>
<dbReference type="Proteomes" id="UP000214646">
    <property type="component" value="Unassembled WGS sequence"/>
</dbReference>
<dbReference type="EMBL" id="NIDE01000019">
    <property type="protein sequence ID" value="OWK34766.1"/>
    <property type="molecule type" value="Genomic_DNA"/>
</dbReference>
<organism evidence="3 4">
    <name type="scientific">Fimbriiglobus ruber</name>
    <dbReference type="NCBI Taxonomy" id="1908690"/>
    <lineage>
        <taxon>Bacteria</taxon>
        <taxon>Pseudomonadati</taxon>
        <taxon>Planctomycetota</taxon>
        <taxon>Planctomycetia</taxon>
        <taxon>Gemmatales</taxon>
        <taxon>Gemmataceae</taxon>
        <taxon>Fimbriiglobus</taxon>
    </lineage>
</organism>
<gene>
    <name evidence="3" type="ORF">FRUB_09608</name>
</gene>